<evidence type="ECO:0000256" key="3">
    <source>
        <dbReference type="ARBA" id="ARBA00022801"/>
    </source>
</evidence>
<dbReference type="Proteomes" id="UP000663832">
    <property type="component" value="Unassembled WGS sequence"/>
</dbReference>
<dbReference type="AlphaFoldDB" id="A0A815VJ16"/>
<proteinExistence type="inferred from homology"/>
<dbReference type="InterPro" id="IPR001806">
    <property type="entry name" value="Small_GTPase"/>
</dbReference>
<comment type="catalytic activity">
    <reaction evidence="4">
        <text>GTP + H2O = GDP + phosphate + H(+)</text>
        <dbReference type="Rhea" id="RHEA:19669"/>
        <dbReference type="ChEBI" id="CHEBI:15377"/>
        <dbReference type="ChEBI" id="CHEBI:15378"/>
        <dbReference type="ChEBI" id="CHEBI:37565"/>
        <dbReference type="ChEBI" id="CHEBI:43474"/>
        <dbReference type="ChEBI" id="CHEBI:58189"/>
        <dbReference type="EC" id="3.6.5.2"/>
    </reaction>
</comment>
<dbReference type="GO" id="GO:0003925">
    <property type="term" value="F:G protein activity"/>
    <property type="evidence" value="ECO:0007669"/>
    <property type="project" value="UniProtKB-EC"/>
</dbReference>
<dbReference type="PANTHER" id="PTHR45704">
    <property type="entry name" value="RAS-LIKE FAMILY MEMBER 11"/>
    <property type="match status" value="1"/>
</dbReference>
<dbReference type="Pfam" id="PF00071">
    <property type="entry name" value="Ras"/>
    <property type="match status" value="1"/>
</dbReference>
<dbReference type="SMART" id="SM00173">
    <property type="entry name" value="RAS"/>
    <property type="match status" value="1"/>
</dbReference>
<sequence length="193" mass="21995">MPKQQLLPSSEYRILVLGDKAVGKTSLIARYVRNEFPYQKRLHINSDNSTIYQTIIDGTDYTFIFCDISTISEFEKLKLSDTIPTACLILFSITDEKSFTQLNFFYETIRLKFSNQSLHVPILIVANKIDLEHDRAVKQESIDKLKSSGFDVYDISIKGNVGIGDVIYTAVKHLQYDILEKIKPDTVCACIIT</sequence>
<comment type="similarity">
    <text evidence="1">Belongs to the small GTPase superfamily. Ras family.</text>
</comment>
<organism evidence="5 6">
    <name type="scientific">Adineta steineri</name>
    <dbReference type="NCBI Taxonomy" id="433720"/>
    <lineage>
        <taxon>Eukaryota</taxon>
        <taxon>Metazoa</taxon>
        <taxon>Spiralia</taxon>
        <taxon>Gnathifera</taxon>
        <taxon>Rotifera</taxon>
        <taxon>Eurotatoria</taxon>
        <taxon>Bdelloidea</taxon>
        <taxon>Adinetida</taxon>
        <taxon>Adinetidae</taxon>
        <taxon>Adineta</taxon>
    </lineage>
</organism>
<keyword evidence="6" id="KW-1185">Reference proteome</keyword>
<dbReference type="PRINTS" id="PR00449">
    <property type="entry name" value="RASTRNSFRMNG"/>
</dbReference>
<dbReference type="EMBL" id="CAJNOM010000638">
    <property type="protein sequence ID" value="CAF1529524.1"/>
    <property type="molecule type" value="Genomic_DNA"/>
</dbReference>
<evidence type="ECO:0000313" key="5">
    <source>
        <dbReference type="EMBL" id="CAF1529524.1"/>
    </source>
</evidence>
<gene>
    <name evidence="5" type="ORF">QVE165_LOCUS45411</name>
</gene>
<dbReference type="SMART" id="SM00175">
    <property type="entry name" value="RAB"/>
    <property type="match status" value="1"/>
</dbReference>
<evidence type="ECO:0000256" key="4">
    <source>
        <dbReference type="ARBA" id="ARBA00048098"/>
    </source>
</evidence>
<dbReference type="OrthoDB" id="5239715at2759"/>
<dbReference type="PROSITE" id="PS51419">
    <property type="entry name" value="RAB"/>
    <property type="match status" value="1"/>
</dbReference>
<dbReference type="InterPro" id="IPR027417">
    <property type="entry name" value="P-loop_NTPase"/>
</dbReference>
<dbReference type="SUPFAM" id="SSF52540">
    <property type="entry name" value="P-loop containing nucleoside triphosphate hydrolases"/>
    <property type="match status" value="1"/>
</dbReference>
<comment type="caution">
    <text evidence="5">The sequence shown here is derived from an EMBL/GenBank/DDBJ whole genome shotgun (WGS) entry which is preliminary data.</text>
</comment>
<dbReference type="Gene3D" id="3.40.50.300">
    <property type="entry name" value="P-loop containing nucleotide triphosphate hydrolases"/>
    <property type="match status" value="1"/>
</dbReference>
<dbReference type="InterPro" id="IPR051065">
    <property type="entry name" value="Ras-related_GTPase"/>
</dbReference>
<evidence type="ECO:0000256" key="2">
    <source>
        <dbReference type="ARBA" id="ARBA00011984"/>
    </source>
</evidence>
<accession>A0A815VJ16</accession>
<name>A0A815VJ16_9BILA</name>
<evidence type="ECO:0000313" key="6">
    <source>
        <dbReference type="Proteomes" id="UP000663832"/>
    </source>
</evidence>
<evidence type="ECO:0000256" key="1">
    <source>
        <dbReference type="ARBA" id="ARBA00008344"/>
    </source>
</evidence>
<keyword evidence="3" id="KW-0378">Hydrolase</keyword>
<dbReference type="GO" id="GO:0005525">
    <property type="term" value="F:GTP binding"/>
    <property type="evidence" value="ECO:0007669"/>
    <property type="project" value="InterPro"/>
</dbReference>
<reference evidence="5" key="1">
    <citation type="submission" date="2021-02" db="EMBL/GenBank/DDBJ databases">
        <authorList>
            <person name="Nowell W R."/>
        </authorList>
    </citation>
    <scope>NUCLEOTIDE SEQUENCE</scope>
</reference>
<dbReference type="EC" id="3.6.5.2" evidence="2"/>
<dbReference type="PROSITE" id="PS51421">
    <property type="entry name" value="RAS"/>
    <property type="match status" value="1"/>
</dbReference>
<protein>
    <recommendedName>
        <fullName evidence="2">small monomeric GTPase</fullName>
        <ecNumber evidence="2">3.6.5.2</ecNumber>
    </recommendedName>
</protein>